<dbReference type="AlphaFoldDB" id="A0A8U0A7U6"/>
<evidence type="ECO:0000259" key="7">
    <source>
        <dbReference type="Pfam" id="PF00425"/>
    </source>
</evidence>
<name>A0A8U0A7U6_9EURY</name>
<evidence type="ECO:0000259" key="8">
    <source>
        <dbReference type="Pfam" id="PF04715"/>
    </source>
</evidence>
<dbReference type="Pfam" id="PF04715">
    <property type="entry name" value="Anth_synt_I_N"/>
    <property type="match status" value="1"/>
</dbReference>
<dbReference type="PANTHER" id="PTHR11236">
    <property type="entry name" value="AMINOBENZOATE/ANTHRANILATE SYNTHASE"/>
    <property type="match status" value="1"/>
</dbReference>
<feature type="domain" description="Anthranilate synthase component I N-terminal" evidence="8">
    <location>
        <begin position="35"/>
        <end position="151"/>
    </location>
</feature>
<evidence type="ECO:0000313" key="10">
    <source>
        <dbReference type="Proteomes" id="UP000831768"/>
    </source>
</evidence>
<dbReference type="InterPro" id="IPR005801">
    <property type="entry name" value="ADC_synthase"/>
</dbReference>
<proteinExistence type="inferred from homology"/>
<geneLocation type="plasmid" evidence="9 10">
    <name>unnamed2</name>
</geneLocation>
<accession>A0A8U0A7U6</accession>
<evidence type="ECO:0000256" key="4">
    <source>
        <dbReference type="ARBA" id="ARBA00022822"/>
    </source>
</evidence>
<evidence type="ECO:0000256" key="5">
    <source>
        <dbReference type="ARBA" id="ARBA00023141"/>
    </source>
</evidence>
<dbReference type="EC" id="4.1.3.27" evidence="3"/>
<comment type="similarity">
    <text evidence="2">Belongs to the anthranilate synthase component I family.</text>
</comment>
<dbReference type="GeneID" id="71929604"/>
<dbReference type="RefSeq" id="WP_247995560.1">
    <property type="nucleotide sequence ID" value="NZ_CP096021.1"/>
</dbReference>
<gene>
    <name evidence="9" type="ORF">MW046_16115</name>
</gene>
<evidence type="ECO:0000256" key="3">
    <source>
        <dbReference type="ARBA" id="ARBA00012266"/>
    </source>
</evidence>
<reference evidence="9" key="1">
    <citation type="submission" date="2022-04" db="EMBL/GenBank/DDBJ databases">
        <title>Halocatena sp. nov., isolated from a salt lake.</title>
        <authorList>
            <person name="Cui H.-L."/>
        </authorList>
    </citation>
    <scope>NUCLEOTIDE SEQUENCE</scope>
    <source>
        <strain evidence="9">AD-1</strain>
        <plasmid evidence="9">unnamed2</plasmid>
    </source>
</reference>
<dbReference type="GO" id="GO:0000162">
    <property type="term" value="P:L-tryptophan biosynthetic process"/>
    <property type="evidence" value="ECO:0007669"/>
    <property type="project" value="UniProtKB-KW"/>
</dbReference>
<dbReference type="InterPro" id="IPR015890">
    <property type="entry name" value="Chorismate_C"/>
</dbReference>
<keyword evidence="10" id="KW-1185">Reference proteome</keyword>
<evidence type="ECO:0000313" key="9">
    <source>
        <dbReference type="EMBL" id="UPM44906.1"/>
    </source>
</evidence>
<dbReference type="PANTHER" id="PTHR11236:SF9">
    <property type="entry name" value="ANTHRANILATE SYNTHASE COMPONENT 1"/>
    <property type="match status" value="1"/>
</dbReference>
<protein>
    <recommendedName>
        <fullName evidence="3">anthranilate synthase</fullName>
        <ecNumber evidence="3">4.1.3.27</ecNumber>
    </recommendedName>
</protein>
<keyword evidence="4" id="KW-0028">Amino-acid biosynthesis</keyword>
<evidence type="ECO:0000256" key="2">
    <source>
        <dbReference type="ARBA" id="ARBA00009562"/>
    </source>
</evidence>
<dbReference type="InterPro" id="IPR006805">
    <property type="entry name" value="Anth_synth_I_N"/>
</dbReference>
<dbReference type="GO" id="GO:0004049">
    <property type="term" value="F:anthranilate synthase activity"/>
    <property type="evidence" value="ECO:0007669"/>
    <property type="project" value="UniProtKB-EC"/>
</dbReference>
<keyword evidence="9" id="KW-0614">Plasmid</keyword>
<keyword evidence="5" id="KW-0057">Aromatic amino acid biosynthesis</keyword>
<evidence type="ECO:0000256" key="1">
    <source>
        <dbReference type="ARBA" id="ARBA00004873"/>
    </source>
</evidence>
<keyword evidence="4" id="KW-0822">Tryptophan biosynthesis</keyword>
<dbReference type="SUPFAM" id="SSF56322">
    <property type="entry name" value="ADC synthase"/>
    <property type="match status" value="1"/>
</dbReference>
<sequence>MSDIEIVTTEESFVETATEAPVGARIPVEVRVTVTDPFTAYRRCRDCATDGFYLETTGGQSGWGYFGVDPVERIQVSADAVSRTDASPTLDAIETVLGREQSVRGECDVSYPCGAFGWLSYDVARELEDLPEPTADERLPRLQLGVFDRVAAWKEPRDDEVILRVVACPIVDDPTTAYLEGRESACSLARATLHGSKEVSDRPANADHATFESEIGLREYADRVQNVQEYIRDGDTFQANISHRLVAPAAVHPIHVFEAVRNVNPAPYSGLLEFPGVDLVSASPELLLEVDGDHLITEPIAGTRPRGCTPKEDRELEADLLNDEKERAEHAMLVDLERNDLGKVSTYGSVDVTEYRRVDRYSEVMHLVSRVEGRKLADASLADAVAAVFPGGTITGAPKPRTMKIIDEAETGYRGPYTGSIGIFGFNGRATLNMTIRTLVHHEDEYRLRVGGGVVHDSVPEREYDETLDKARALVTAVDKALGERASIAVETATDAVEDVE</sequence>
<dbReference type="EMBL" id="CP096021">
    <property type="protein sequence ID" value="UPM44906.1"/>
    <property type="molecule type" value="Genomic_DNA"/>
</dbReference>
<organism evidence="9 10">
    <name type="scientific">Halocatena salina</name>
    <dbReference type="NCBI Taxonomy" id="2934340"/>
    <lineage>
        <taxon>Archaea</taxon>
        <taxon>Methanobacteriati</taxon>
        <taxon>Methanobacteriota</taxon>
        <taxon>Stenosarchaea group</taxon>
        <taxon>Halobacteria</taxon>
        <taxon>Halobacteriales</taxon>
        <taxon>Natronomonadaceae</taxon>
        <taxon>Halocatena</taxon>
    </lineage>
</organism>
<dbReference type="KEGG" id="haad:MW046_16115"/>
<comment type="catalytic activity">
    <reaction evidence="6">
        <text>chorismate + L-glutamine = anthranilate + pyruvate + L-glutamate + H(+)</text>
        <dbReference type="Rhea" id="RHEA:21732"/>
        <dbReference type="ChEBI" id="CHEBI:15361"/>
        <dbReference type="ChEBI" id="CHEBI:15378"/>
        <dbReference type="ChEBI" id="CHEBI:16567"/>
        <dbReference type="ChEBI" id="CHEBI:29748"/>
        <dbReference type="ChEBI" id="CHEBI:29985"/>
        <dbReference type="ChEBI" id="CHEBI:58359"/>
        <dbReference type="EC" id="4.1.3.27"/>
    </reaction>
</comment>
<dbReference type="PRINTS" id="PR00095">
    <property type="entry name" value="ANTSNTHASEI"/>
</dbReference>
<comment type="pathway">
    <text evidence="1">Amino-acid biosynthesis; L-tryptophan biosynthesis; L-tryptophan from chorismate: step 1/5.</text>
</comment>
<feature type="domain" description="Chorismate-utilising enzyme C-terminal" evidence="7">
    <location>
        <begin position="219"/>
        <end position="470"/>
    </location>
</feature>
<dbReference type="Proteomes" id="UP000831768">
    <property type="component" value="Plasmid unnamed2"/>
</dbReference>
<dbReference type="Gene3D" id="3.60.120.10">
    <property type="entry name" value="Anthranilate synthase"/>
    <property type="match status" value="1"/>
</dbReference>
<dbReference type="Pfam" id="PF00425">
    <property type="entry name" value="Chorismate_bind"/>
    <property type="match status" value="1"/>
</dbReference>
<evidence type="ECO:0000256" key="6">
    <source>
        <dbReference type="ARBA" id="ARBA00047683"/>
    </source>
</evidence>
<dbReference type="InterPro" id="IPR019999">
    <property type="entry name" value="Anth_synth_I-like"/>
</dbReference>